<dbReference type="SUPFAM" id="SSF53271">
    <property type="entry name" value="PRTase-like"/>
    <property type="match status" value="1"/>
</dbReference>
<evidence type="ECO:0000256" key="1">
    <source>
        <dbReference type="ARBA" id="ARBA00008007"/>
    </source>
</evidence>
<dbReference type="PANTHER" id="PTHR47505:SF1">
    <property type="entry name" value="DNA UTILIZATION PROTEIN YHGH"/>
    <property type="match status" value="1"/>
</dbReference>
<dbReference type="OrthoDB" id="9779910at2"/>
<dbReference type="EMBL" id="QZCG01000007">
    <property type="protein sequence ID" value="RJE85019.1"/>
    <property type="molecule type" value="Genomic_DNA"/>
</dbReference>
<organism evidence="4 5">
    <name type="scientific">Paracoccus onubensis</name>
    <dbReference type="NCBI Taxonomy" id="1675788"/>
    <lineage>
        <taxon>Bacteria</taxon>
        <taxon>Pseudomonadati</taxon>
        <taxon>Pseudomonadota</taxon>
        <taxon>Alphaproteobacteria</taxon>
        <taxon>Rhodobacterales</taxon>
        <taxon>Paracoccaceae</taxon>
        <taxon>Paracoccus</taxon>
    </lineage>
</organism>
<feature type="domain" description="Double zinc ribbon" evidence="3">
    <location>
        <begin position="16"/>
        <end position="83"/>
    </location>
</feature>
<evidence type="ECO:0000259" key="2">
    <source>
        <dbReference type="Pfam" id="PF00156"/>
    </source>
</evidence>
<dbReference type="InterPro" id="IPR051910">
    <property type="entry name" value="ComF/GntX_DNA_util-trans"/>
</dbReference>
<evidence type="ECO:0000259" key="3">
    <source>
        <dbReference type="Pfam" id="PF18912"/>
    </source>
</evidence>
<dbReference type="AlphaFoldDB" id="A0A418SVP2"/>
<dbReference type="InterPro" id="IPR044005">
    <property type="entry name" value="DZR_2"/>
</dbReference>
<gene>
    <name evidence="4" type="ORF">D3P04_12060</name>
</gene>
<protein>
    <submittedName>
        <fullName evidence="4">ComF family protein</fullName>
    </submittedName>
</protein>
<dbReference type="InterPro" id="IPR029057">
    <property type="entry name" value="PRTase-like"/>
</dbReference>
<dbReference type="Pfam" id="PF00156">
    <property type="entry name" value="Pribosyltran"/>
    <property type="match status" value="1"/>
</dbReference>
<dbReference type="Proteomes" id="UP000284202">
    <property type="component" value="Unassembled WGS sequence"/>
</dbReference>
<evidence type="ECO:0000313" key="5">
    <source>
        <dbReference type="Proteomes" id="UP000284202"/>
    </source>
</evidence>
<feature type="domain" description="Phosphoribosyltransferase" evidence="2">
    <location>
        <begin position="197"/>
        <end position="252"/>
    </location>
</feature>
<dbReference type="Pfam" id="PF18912">
    <property type="entry name" value="DZR_2"/>
    <property type="match status" value="1"/>
</dbReference>
<comment type="caution">
    <text evidence="4">The sequence shown here is derived from an EMBL/GenBank/DDBJ whole genome shotgun (WGS) entry which is preliminary data.</text>
</comment>
<name>A0A418SVP2_9RHOB</name>
<dbReference type="Gene3D" id="3.40.50.2020">
    <property type="match status" value="1"/>
</dbReference>
<proteinExistence type="inferred from homology"/>
<dbReference type="InterPro" id="IPR000836">
    <property type="entry name" value="PRTase_dom"/>
</dbReference>
<accession>A0A418SVP2</accession>
<keyword evidence="5" id="KW-1185">Reference proteome</keyword>
<evidence type="ECO:0000313" key="4">
    <source>
        <dbReference type="EMBL" id="RJE85019.1"/>
    </source>
</evidence>
<reference evidence="5" key="1">
    <citation type="submission" date="2018-09" db="EMBL/GenBank/DDBJ databases">
        <title>Acidovorax cavernicola nov. sp. isolated from Gruta de las Maravillas (Aracena, Spain).</title>
        <authorList>
            <person name="Jurado V."/>
            <person name="Gutierrez-Patricio S."/>
            <person name="Gonzalez-Pimentel J.L."/>
            <person name="Miller A.Z."/>
            <person name="Laiz L."/>
            <person name="Saiz-Jimenez C."/>
        </authorList>
    </citation>
    <scope>NUCLEOTIDE SEQUENCE [LARGE SCALE GENOMIC DNA]</scope>
    <source>
        <strain evidence="5">1011MAR3C25</strain>
    </source>
</reference>
<dbReference type="PANTHER" id="PTHR47505">
    <property type="entry name" value="DNA UTILIZATION PROTEIN YHGH"/>
    <property type="match status" value="1"/>
</dbReference>
<comment type="similarity">
    <text evidence="1">Belongs to the ComF/GntX family.</text>
</comment>
<sequence>MDSIDRLLHRPVKAVLGLLYPAQCPACGRIVENSLDSRAHAALCPECWQDAHFIADPACLKCGAPLPENNQEDATECLCDDCLRIVRPWHRGRAALVYSGTGRILLLALKHRDRPDLAPVLGAWLSEAARPIITPDMIVAPVPLHFRRLFKRRYNQSALLARHLAALQGLSVIPDLLLRKRHTPMQDHRNIPDRFANIANAITVNPRWISNLAGRRVLLIDDVMTSGATLAAAAEALHDAGSGTISVASLARALKDD</sequence>